<evidence type="ECO:0000313" key="4">
    <source>
        <dbReference type="Proteomes" id="UP000559256"/>
    </source>
</evidence>
<evidence type="ECO:0000313" key="3">
    <source>
        <dbReference type="EMBL" id="KAF5340856.1"/>
    </source>
</evidence>
<sequence>MQLDTWTCNCGQQKYNSHCLCKHLVQAVGEPDLHFFQQVIRWRVHPFYKHPQLVPKGEPHRSFSTAEDGSFTDGDDQDWLGDHSQLTGGAWREFSSGLKCCRSSAFSSTPTTRSPSPQSSRPIPPINNVDYGSENEHEALDVIPEHRELAGRILDEAYEEVEEELIETLNKQNVTMTDGWKDISCNSIAGVNVSASFQPYLIELRKTNKDKKDAVSFCEAYEDMIDCTEVKYKCNVIAFTTDNDGGGGGAGHKLLVKKRPWLLGTPCTAHQCQLVLGDYFKENKEAAAHDIFDQTQLEKSPELSEPLAYIMANLTCWTTHFCSFDRLRDLKDPLQHAAFLKRRDIIAAQVGAEKNNRKKQEMEDSVNKQCDLIMDNTFWNGLGSVVEDIEPICYAVNICQTKDGMKKQLEKRWKSYDQEFFMFAMVLNPFEWLDQFREAAKIGIWTLLEYFKKFYQHVNSCPPHSSLTDEQLAEFNLAKEKSEVDVAKAFMQYMSWTGDFHDFKANKDTVQKTFVHSSIS</sequence>
<comment type="caution">
    <text evidence="3">The sequence shown here is derived from an EMBL/GenBank/DDBJ whole genome shotgun (WGS) entry which is preliminary data.</text>
</comment>
<feature type="domain" description="DUF659" evidence="2">
    <location>
        <begin position="144"/>
        <end position="281"/>
    </location>
</feature>
<dbReference type="Pfam" id="PF04937">
    <property type="entry name" value="DUF659"/>
    <property type="match status" value="1"/>
</dbReference>
<dbReference type="InterPro" id="IPR007021">
    <property type="entry name" value="DUF659"/>
</dbReference>
<dbReference type="EMBL" id="JAACJM010000171">
    <property type="protein sequence ID" value="KAF5340856.1"/>
    <property type="molecule type" value="Genomic_DNA"/>
</dbReference>
<keyword evidence="4" id="KW-1185">Reference proteome</keyword>
<evidence type="ECO:0000256" key="1">
    <source>
        <dbReference type="SAM" id="MobiDB-lite"/>
    </source>
</evidence>
<reference evidence="3 4" key="1">
    <citation type="journal article" date="2020" name="ISME J.">
        <title>Uncovering the hidden diversity of litter-decomposition mechanisms in mushroom-forming fungi.</title>
        <authorList>
            <person name="Floudas D."/>
            <person name="Bentzer J."/>
            <person name="Ahren D."/>
            <person name="Johansson T."/>
            <person name="Persson P."/>
            <person name="Tunlid A."/>
        </authorList>
    </citation>
    <scope>NUCLEOTIDE SEQUENCE [LARGE SCALE GENOMIC DNA]</scope>
    <source>
        <strain evidence="3 4">CBS 291.85</strain>
    </source>
</reference>
<feature type="region of interest" description="Disordered" evidence="1">
    <location>
        <begin position="106"/>
        <end position="130"/>
    </location>
</feature>
<organism evidence="3 4">
    <name type="scientific">Tetrapyrgos nigripes</name>
    <dbReference type="NCBI Taxonomy" id="182062"/>
    <lineage>
        <taxon>Eukaryota</taxon>
        <taxon>Fungi</taxon>
        <taxon>Dikarya</taxon>
        <taxon>Basidiomycota</taxon>
        <taxon>Agaricomycotina</taxon>
        <taxon>Agaricomycetes</taxon>
        <taxon>Agaricomycetidae</taxon>
        <taxon>Agaricales</taxon>
        <taxon>Marasmiineae</taxon>
        <taxon>Marasmiaceae</taxon>
        <taxon>Tetrapyrgos</taxon>
    </lineage>
</organism>
<name>A0A8H5FL74_9AGAR</name>
<dbReference type="OrthoDB" id="2423954at2759"/>
<dbReference type="SUPFAM" id="SSF53098">
    <property type="entry name" value="Ribonuclease H-like"/>
    <property type="match status" value="1"/>
</dbReference>
<evidence type="ECO:0000259" key="2">
    <source>
        <dbReference type="Pfam" id="PF04937"/>
    </source>
</evidence>
<dbReference type="Proteomes" id="UP000559256">
    <property type="component" value="Unassembled WGS sequence"/>
</dbReference>
<feature type="region of interest" description="Disordered" evidence="1">
    <location>
        <begin position="53"/>
        <end position="76"/>
    </location>
</feature>
<feature type="compositionally biased region" description="Low complexity" evidence="1">
    <location>
        <begin position="106"/>
        <end position="121"/>
    </location>
</feature>
<dbReference type="AlphaFoldDB" id="A0A8H5FL74"/>
<accession>A0A8H5FL74</accession>
<protein>
    <recommendedName>
        <fullName evidence="2">DUF659 domain-containing protein</fullName>
    </recommendedName>
</protein>
<proteinExistence type="predicted"/>
<gene>
    <name evidence="3" type="ORF">D9758_016608</name>
</gene>
<dbReference type="InterPro" id="IPR012337">
    <property type="entry name" value="RNaseH-like_sf"/>
</dbReference>